<reference evidence="1 2" key="1">
    <citation type="journal article" date="2021" name="Commun. Biol.">
        <title>The genome of Shorea leprosula (Dipterocarpaceae) highlights the ecological relevance of drought in aseasonal tropical rainforests.</title>
        <authorList>
            <person name="Ng K.K.S."/>
            <person name="Kobayashi M.J."/>
            <person name="Fawcett J.A."/>
            <person name="Hatakeyama M."/>
            <person name="Paape T."/>
            <person name="Ng C.H."/>
            <person name="Ang C.C."/>
            <person name="Tnah L.H."/>
            <person name="Lee C.T."/>
            <person name="Nishiyama T."/>
            <person name="Sese J."/>
            <person name="O'Brien M.J."/>
            <person name="Copetti D."/>
            <person name="Mohd Noor M.I."/>
            <person name="Ong R.C."/>
            <person name="Putra M."/>
            <person name="Sireger I.Z."/>
            <person name="Indrioko S."/>
            <person name="Kosugi Y."/>
            <person name="Izuno A."/>
            <person name="Isagi Y."/>
            <person name="Lee S.L."/>
            <person name="Shimizu K.K."/>
        </authorList>
    </citation>
    <scope>NUCLEOTIDE SEQUENCE [LARGE SCALE GENOMIC DNA]</scope>
    <source>
        <strain evidence="1">214</strain>
    </source>
</reference>
<dbReference type="Proteomes" id="UP001054252">
    <property type="component" value="Unassembled WGS sequence"/>
</dbReference>
<organism evidence="1 2">
    <name type="scientific">Rubroshorea leprosula</name>
    <dbReference type="NCBI Taxonomy" id="152421"/>
    <lineage>
        <taxon>Eukaryota</taxon>
        <taxon>Viridiplantae</taxon>
        <taxon>Streptophyta</taxon>
        <taxon>Embryophyta</taxon>
        <taxon>Tracheophyta</taxon>
        <taxon>Spermatophyta</taxon>
        <taxon>Magnoliopsida</taxon>
        <taxon>eudicotyledons</taxon>
        <taxon>Gunneridae</taxon>
        <taxon>Pentapetalae</taxon>
        <taxon>rosids</taxon>
        <taxon>malvids</taxon>
        <taxon>Malvales</taxon>
        <taxon>Dipterocarpaceae</taxon>
        <taxon>Rubroshorea</taxon>
    </lineage>
</organism>
<keyword evidence="2" id="KW-1185">Reference proteome</keyword>
<name>A0AAV5JQH7_9ROSI</name>
<comment type="caution">
    <text evidence="1">The sequence shown here is derived from an EMBL/GenBank/DDBJ whole genome shotgun (WGS) entry which is preliminary data.</text>
</comment>
<proteinExistence type="predicted"/>
<accession>A0AAV5JQH7</accession>
<evidence type="ECO:0000313" key="1">
    <source>
        <dbReference type="EMBL" id="GKV13211.1"/>
    </source>
</evidence>
<dbReference type="AlphaFoldDB" id="A0AAV5JQH7"/>
<gene>
    <name evidence="1" type="ORF">SLEP1_g24257</name>
</gene>
<sequence length="48" mass="5634">MMWFYRMVAESDVAASWRGRQKRIEWGEKREVGSSTVIRSGYHVKGKS</sequence>
<evidence type="ECO:0000313" key="2">
    <source>
        <dbReference type="Proteomes" id="UP001054252"/>
    </source>
</evidence>
<protein>
    <submittedName>
        <fullName evidence="1">Uncharacterized protein</fullName>
    </submittedName>
</protein>
<dbReference type="EMBL" id="BPVZ01000038">
    <property type="protein sequence ID" value="GKV13211.1"/>
    <property type="molecule type" value="Genomic_DNA"/>
</dbReference>